<dbReference type="EMBL" id="JAYKXP010000120">
    <property type="protein sequence ID" value="KAK7024575.1"/>
    <property type="molecule type" value="Genomic_DNA"/>
</dbReference>
<organism evidence="1 2">
    <name type="scientific">Paramarasmius palmivorus</name>
    <dbReference type="NCBI Taxonomy" id="297713"/>
    <lineage>
        <taxon>Eukaryota</taxon>
        <taxon>Fungi</taxon>
        <taxon>Dikarya</taxon>
        <taxon>Basidiomycota</taxon>
        <taxon>Agaricomycotina</taxon>
        <taxon>Agaricomycetes</taxon>
        <taxon>Agaricomycetidae</taxon>
        <taxon>Agaricales</taxon>
        <taxon>Marasmiineae</taxon>
        <taxon>Marasmiaceae</taxon>
        <taxon>Paramarasmius</taxon>
    </lineage>
</organism>
<protein>
    <submittedName>
        <fullName evidence="1">Uncharacterized protein</fullName>
    </submittedName>
</protein>
<name>A0AAW0BDX9_9AGAR</name>
<dbReference type="AlphaFoldDB" id="A0AAW0BDX9"/>
<gene>
    <name evidence="1" type="ORF">VNI00_016180</name>
</gene>
<reference evidence="1 2" key="1">
    <citation type="submission" date="2024-01" db="EMBL/GenBank/DDBJ databases">
        <title>A draft genome for a cacao thread blight-causing isolate of Paramarasmius palmivorus.</title>
        <authorList>
            <person name="Baruah I.K."/>
            <person name="Bukari Y."/>
            <person name="Amoako-Attah I."/>
            <person name="Meinhardt L.W."/>
            <person name="Bailey B.A."/>
            <person name="Cohen S.P."/>
        </authorList>
    </citation>
    <scope>NUCLEOTIDE SEQUENCE [LARGE SCALE GENOMIC DNA]</scope>
    <source>
        <strain evidence="1 2">GH-12</strain>
    </source>
</reference>
<evidence type="ECO:0000313" key="2">
    <source>
        <dbReference type="Proteomes" id="UP001383192"/>
    </source>
</evidence>
<evidence type="ECO:0000313" key="1">
    <source>
        <dbReference type="EMBL" id="KAK7024575.1"/>
    </source>
</evidence>
<accession>A0AAW0BDX9</accession>
<comment type="caution">
    <text evidence="1">The sequence shown here is derived from an EMBL/GenBank/DDBJ whole genome shotgun (WGS) entry which is preliminary data.</text>
</comment>
<keyword evidence="2" id="KW-1185">Reference proteome</keyword>
<dbReference type="Proteomes" id="UP001383192">
    <property type="component" value="Unassembled WGS sequence"/>
</dbReference>
<proteinExistence type="predicted"/>
<sequence length="280" mass="32104">MGSALKHRLHKAEKDQERLVKEHARLMKNLSPELTEQWEKMCVKWELALFSKSNVFNPFKVKEEFLGEEQALAKLAEEEKERVWAGGVQYHSVDAAGFVKLGLSLSNDQYTSSSLEHKQEPTVCQARQINDQQCALRNRIKMFDEVHSIYMPGLSHYLLCTQENEDPSDVDPENIKIWLPSEVPVNEQSKICVPGLVQVEKKLQKARCHDSLKGVRHVLRVKMCMTCFKNSNGRGQRESGKAREIIDKVVSRLVCFADRYRKARLAYMGLEGSGAWEKTL</sequence>